<evidence type="ECO:0000256" key="4">
    <source>
        <dbReference type="ARBA" id="ARBA00023159"/>
    </source>
</evidence>
<keyword evidence="10" id="KW-1185">Reference proteome</keyword>
<evidence type="ECO:0000313" key="10">
    <source>
        <dbReference type="Proteomes" id="UP000189761"/>
    </source>
</evidence>
<dbReference type="Gene3D" id="1.10.1790.10">
    <property type="entry name" value="PRD domain"/>
    <property type="match status" value="1"/>
</dbReference>
<feature type="domain" description="PRD" evidence="8">
    <location>
        <begin position="183"/>
        <end position="285"/>
    </location>
</feature>
<evidence type="ECO:0000256" key="3">
    <source>
        <dbReference type="ARBA" id="ARBA00023015"/>
    </source>
</evidence>
<dbReference type="EMBL" id="MTLA01000144">
    <property type="protein sequence ID" value="OOP67975.1"/>
    <property type="molecule type" value="Genomic_DNA"/>
</dbReference>
<reference evidence="9 10" key="1">
    <citation type="submission" date="2017-01" db="EMBL/GenBank/DDBJ databases">
        <title>Draft genome sequence of Bacillus oleronius.</title>
        <authorList>
            <person name="Allam M."/>
        </authorList>
    </citation>
    <scope>NUCLEOTIDE SEQUENCE [LARGE SCALE GENOMIC DNA]</scope>
    <source>
        <strain evidence="9 10">DSM 9356</strain>
    </source>
</reference>
<dbReference type="RefSeq" id="WP_078110356.1">
    <property type="nucleotide sequence ID" value="NZ_CP065424.1"/>
</dbReference>
<dbReference type="Proteomes" id="UP000189761">
    <property type="component" value="Unassembled WGS sequence"/>
</dbReference>
<dbReference type="CDD" id="cd05568">
    <property type="entry name" value="PTS_IIB_bgl_like"/>
    <property type="match status" value="1"/>
</dbReference>
<keyword evidence="5" id="KW-0804">Transcription</keyword>
<dbReference type="GO" id="GO:0008982">
    <property type="term" value="F:protein-N(PI)-phosphohistidine-sugar phosphotransferase activity"/>
    <property type="evidence" value="ECO:0007669"/>
    <property type="project" value="InterPro"/>
</dbReference>
<dbReference type="InterPro" id="IPR007737">
    <property type="entry name" value="Mga_HTH"/>
</dbReference>
<dbReference type="PROSITE" id="PS51372">
    <property type="entry name" value="PRD_2"/>
    <property type="match status" value="2"/>
</dbReference>
<dbReference type="InterPro" id="IPR011608">
    <property type="entry name" value="PRD"/>
</dbReference>
<gene>
    <name evidence="9" type="ORF">BWZ43_13030</name>
</gene>
<dbReference type="SUPFAM" id="SSF46785">
    <property type="entry name" value="Winged helix' DNA-binding domain"/>
    <property type="match status" value="1"/>
</dbReference>
<dbReference type="Pfam" id="PF05043">
    <property type="entry name" value="Mga"/>
    <property type="match status" value="1"/>
</dbReference>
<comment type="caution">
    <text evidence="9">The sequence shown here is derived from an EMBL/GenBank/DDBJ whole genome shotgun (WGS) entry which is preliminary data.</text>
</comment>
<name>A0A8E2LDE8_9BACI</name>
<dbReference type="Pfam" id="PF00359">
    <property type="entry name" value="PTS_EIIA_2"/>
    <property type="match status" value="1"/>
</dbReference>
<keyword evidence="3" id="KW-0805">Transcription regulation</keyword>
<dbReference type="GO" id="GO:0003700">
    <property type="term" value="F:DNA-binding transcription factor activity"/>
    <property type="evidence" value="ECO:0007669"/>
    <property type="project" value="InterPro"/>
</dbReference>
<dbReference type="PROSITE" id="PS51094">
    <property type="entry name" value="PTS_EIIA_TYPE_2"/>
    <property type="match status" value="1"/>
</dbReference>
<dbReference type="PROSITE" id="PS51099">
    <property type="entry name" value="PTS_EIIB_TYPE_2"/>
    <property type="match status" value="1"/>
</dbReference>
<dbReference type="SUPFAM" id="SSF63520">
    <property type="entry name" value="PTS-regulatory domain, PRD"/>
    <property type="match status" value="2"/>
</dbReference>
<feature type="domain" description="PRD" evidence="8">
    <location>
        <begin position="291"/>
        <end position="398"/>
    </location>
</feature>
<evidence type="ECO:0000256" key="5">
    <source>
        <dbReference type="ARBA" id="ARBA00023163"/>
    </source>
</evidence>
<evidence type="ECO:0000259" key="7">
    <source>
        <dbReference type="PROSITE" id="PS51099"/>
    </source>
</evidence>
<dbReference type="Gene3D" id="3.40.930.10">
    <property type="entry name" value="Mannitol-specific EII, Chain A"/>
    <property type="match status" value="1"/>
</dbReference>
<dbReference type="InterPro" id="IPR016152">
    <property type="entry name" value="PTrfase/Anion_transptr"/>
</dbReference>
<evidence type="ECO:0000256" key="2">
    <source>
        <dbReference type="ARBA" id="ARBA00022737"/>
    </source>
</evidence>
<feature type="domain" description="PTS EIIA type-2" evidence="6">
    <location>
        <begin position="510"/>
        <end position="651"/>
    </location>
</feature>
<dbReference type="Gene3D" id="1.10.10.10">
    <property type="entry name" value="Winged helix-like DNA-binding domain superfamily/Winged helix DNA-binding domain"/>
    <property type="match status" value="1"/>
</dbReference>
<dbReference type="InterPro" id="IPR002178">
    <property type="entry name" value="PTS_EIIA_type-2_dom"/>
</dbReference>
<dbReference type="Pfam" id="PF08220">
    <property type="entry name" value="HTH_DeoR"/>
    <property type="match status" value="1"/>
</dbReference>
<accession>A0A8E2LDE8</accession>
<dbReference type="GO" id="GO:0009401">
    <property type="term" value="P:phosphoenolpyruvate-dependent sugar phosphotransferase system"/>
    <property type="evidence" value="ECO:0007669"/>
    <property type="project" value="InterPro"/>
</dbReference>
<feature type="domain" description="PTS EIIB type-2" evidence="7">
    <location>
        <begin position="402"/>
        <end position="491"/>
    </location>
</feature>
<dbReference type="Gene3D" id="3.40.50.2300">
    <property type="match status" value="1"/>
</dbReference>
<dbReference type="SUPFAM" id="SSF52794">
    <property type="entry name" value="PTS system IIB component-like"/>
    <property type="match status" value="1"/>
</dbReference>
<keyword evidence="4" id="KW-0010">Activator</keyword>
<keyword evidence="1" id="KW-0808">Transferase</keyword>
<evidence type="ECO:0000259" key="8">
    <source>
        <dbReference type="PROSITE" id="PS51372"/>
    </source>
</evidence>
<dbReference type="SUPFAM" id="SSF55804">
    <property type="entry name" value="Phoshotransferase/anion transport protein"/>
    <property type="match status" value="1"/>
</dbReference>
<proteinExistence type="predicted"/>
<dbReference type="InterPro" id="IPR036388">
    <property type="entry name" value="WH-like_DNA-bd_sf"/>
</dbReference>
<dbReference type="InterPro" id="IPR036390">
    <property type="entry name" value="WH_DNA-bd_sf"/>
</dbReference>
<dbReference type="PANTHER" id="PTHR30185">
    <property type="entry name" value="CRYPTIC BETA-GLUCOSIDE BGL OPERON ANTITERMINATOR"/>
    <property type="match status" value="1"/>
</dbReference>
<evidence type="ECO:0008006" key="11">
    <source>
        <dbReference type="Google" id="ProtNLM"/>
    </source>
</evidence>
<dbReference type="Pfam" id="PF00874">
    <property type="entry name" value="PRD"/>
    <property type="match status" value="1"/>
</dbReference>
<dbReference type="InterPro" id="IPR050661">
    <property type="entry name" value="BglG_antiterminators"/>
</dbReference>
<dbReference type="AlphaFoldDB" id="A0A8E2LDE8"/>
<dbReference type="InterPro" id="IPR013011">
    <property type="entry name" value="PTS_EIIB_2"/>
</dbReference>
<dbReference type="InterPro" id="IPR036095">
    <property type="entry name" value="PTS_EIIB-like_sf"/>
</dbReference>
<organism evidence="9 10">
    <name type="scientific">Heyndrickxia oleronia</name>
    <dbReference type="NCBI Taxonomy" id="38875"/>
    <lineage>
        <taxon>Bacteria</taxon>
        <taxon>Bacillati</taxon>
        <taxon>Bacillota</taxon>
        <taxon>Bacilli</taxon>
        <taxon>Bacillales</taxon>
        <taxon>Bacillaceae</taxon>
        <taxon>Heyndrickxia</taxon>
    </lineage>
</organism>
<keyword evidence="2" id="KW-0677">Repeat</keyword>
<dbReference type="InterPro" id="IPR001034">
    <property type="entry name" value="DeoR_HTH"/>
</dbReference>
<dbReference type="PANTHER" id="PTHR30185:SF18">
    <property type="entry name" value="TRANSCRIPTIONAL REGULATOR MTLR"/>
    <property type="match status" value="1"/>
</dbReference>
<evidence type="ECO:0000256" key="1">
    <source>
        <dbReference type="ARBA" id="ARBA00022679"/>
    </source>
</evidence>
<evidence type="ECO:0000259" key="6">
    <source>
        <dbReference type="PROSITE" id="PS51094"/>
    </source>
</evidence>
<protein>
    <recommendedName>
        <fullName evidence="11">PTS system EIIA component</fullName>
    </recommendedName>
</protein>
<evidence type="ECO:0000313" key="9">
    <source>
        <dbReference type="EMBL" id="OOP67975.1"/>
    </source>
</evidence>
<dbReference type="InterPro" id="IPR036634">
    <property type="entry name" value="PRD_sf"/>
</dbReference>
<sequence length="653" mass="75325">MISLTNRQLSILNRLLFQKDYVKIRQLSEAFEVSDRTIRYDLDYIQSFLKESEISLLREPRKGIFLDITAQQAAILKNDLMQLNHYVVAPKEFIYMLCIKILLEQHTTLDSLGDQLNTSKNKVFQNMEKVEVELGKCGIKIERKPSKGISPVGNERDIRNAFTSIFNDAIVSSAISVQYFFQQFNHELLQRANTFIKKFEEEQAVQFSDDSLDELKLVLCYQFNRIKMNQFVEFPFVEKKDFIKTQVYEDIQNMYTSIFYTNLEDDEIFYLYNQLKGAKVSTFPGSIDPFNKQEDAYQITYLFAKEVEKRLGINFKQDLEFINGLVVHLQVALHRLANNQRIENPLTEQVKYKYRFIYEITRKALQKIEDLYQLQLPEDEIAYIAMHLGASYERHSFSGYMPTALVVCGSGLATSSLLTTRLKVMLPELKVFGPISVSHIDQFMDQPIDFIISTVPLTLQDLEVVIVNPLLEPEELMNLKGLIFKKTYQRQMNELIQKEQPLNDYYELGNLIPADYIQLQEESGTWRDSIKMAGKPLLENDFITNQYVNAMIRAVEELGPYMVFIPGVAIVHASSKDGVIKDGASLLVLDHPIPFGDSGKVMVQVIIVICSTKSESDLFIHLVQILEKQDNLEMVKNSTSIQQILNLNNKAAR</sequence>